<dbReference type="Pfam" id="PF03473">
    <property type="entry name" value="MOSC"/>
    <property type="match status" value="1"/>
</dbReference>
<dbReference type="InterPro" id="IPR011037">
    <property type="entry name" value="Pyrv_Knase-like_insert_dom_sf"/>
</dbReference>
<dbReference type="Gene3D" id="2.40.33.20">
    <property type="entry name" value="PK beta-barrel domain-like"/>
    <property type="match status" value="1"/>
</dbReference>
<organism evidence="2 3">
    <name type="scientific">Actinoplanes subglobosus</name>
    <dbReference type="NCBI Taxonomy" id="1547892"/>
    <lineage>
        <taxon>Bacteria</taxon>
        <taxon>Bacillati</taxon>
        <taxon>Actinomycetota</taxon>
        <taxon>Actinomycetes</taxon>
        <taxon>Micromonosporales</taxon>
        <taxon>Micromonosporaceae</taxon>
        <taxon>Actinoplanes</taxon>
    </lineage>
</organism>
<protein>
    <submittedName>
        <fullName evidence="2">MOSC domain-containing protein</fullName>
    </submittedName>
</protein>
<reference evidence="3" key="1">
    <citation type="journal article" date="2019" name="Int. J. Syst. Evol. Microbiol.">
        <title>The Global Catalogue of Microorganisms (GCM) 10K type strain sequencing project: providing services to taxonomists for standard genome sequencing and annotation.</title>
        <authorList>
            <consortium name="The Broad Institute Genomics Platform"/>
            <consortium name="The Broad Institute Genome Sequencing Center for Infectious Disease"/>
            <person name="Wu L."/>
            <person name="Ma J."/>
        </authorList>
    </citation>
    <scope>NUCLEOTIDE SEQUENCE [LARGE SCALE GENOMIC DNA]</scope>
    <source>
        <strain evidence="3">TBRC 5832</strain>
    </source>
</reference>
<evidence type="ECO:0000313" key="2">
    <source>
        <dbReference type="EMBL" id="MFC4072558.1"/>
    </source>
</evidence>
<feature type="domain" description="MOSC" evidence="1">
    <location>
        <begin position="136"/>
        <end position="285"/>
    </location>
</feature>
<sequence length="285" mass="29918">MQLVEIRRYPVKSLLGEVVEAAEADSRGLAGDRLWAVRDADGKFGSGKNTRRFRRMPGLFDLRAHTVPHAASAALPLPDAVPPGSSLGVPAGSSLGVPAGNSLAVPAGSSLGVPAGSSLAVPLVELPDGRRFAADDPVGHQAISDHLGRPVTLAPEATVLHHDEGPVSLITTAALRALTGLAGPESNGAPVDPLRFRANLLLDVPGVGFPEDDWTGRRLRIGPGVVLRVVRPLTRCAMIDMAQEQAPERRDLLKALAEHNDMTFGVFATVEQPGHLTVGDTTAWI</sequence>
<evidence type="ECO:0000259" key="1">
    <source>
        <dbReference type="PROSITE" id="PS51340"/>
    </source>
</evidence>
<dbReference type="PROSITE" id="PS51340">
    <property type="entry name" value="MOSC"/>
    <property type="match status" value="1"/>
</dbReference>
<name>A0ABV8J7H4_9ACTN</name>
<dbReference type="RefSeq" id="WP_378073432.1">
    <property type="nucleotide sequence ID" value="NZ_JBHSBL010000041.1"/>
</dbReference>
<comment type="caution">
    <text evidence="2">The sequence shown here is derived from an EMBL/GenBank/DDBJ whole genome shotgun (WGS) entry which is preliminary data.</text>
</comment>
<evidence type="ECO:0000313" key="3">
    <source>
        <dbReference type="Proteomes" id="UP001595867"/>
    </source>
</evidence>
<dbReference type="InterPro" id="IPR005303">
    <property type="entry name" value="MOCOS_middle"/>
</dbReference>
<accession>A0ABV8J7H4</accession>
<gene>
    <name evidence="2" type="ORF">ACFO0C_47165</name>
</gene>
<dbReference type="Proteomes" id="UP001595867">
    <property type="component" value="Unassembled WGS sequence"/>
</dbReference>
<keyword evidence="3" id="KW-1185">Reference proteome</keyword>
<dbReference type="InterPro" id="IPR005302">
    <property type="entry name" value="MoCF_Sase_C"/>
</dbReference>
<dbReference type="Pfam" id="PF03476">
    <property type="entry name" value="MOSC_N"/>
    <property type="match status" value="1"/>
</dbReference>
<dbReference type="SUPFAM" id="SSF50800">
    <property type="entry name" value="PK beta-barrel domain-like"/>
    <property type="match status" value="1"/>
</dbReference>
<proteinExistence type="predicted"/>
<dbReference type="EMBL" id="JBHSBL010000041">
    <property type="protein sequence ID" value="MFC4072558.1"/>
    <property type="molecule type" value="Genomic_DNA"/>
</dbReference>